<evidence type="ECO:0000256" key="9">
    <source>
        <dbReference type="SAM" id="Phobius"/>
    </source>
</evidence>
<evidence type="ECO:0000256" key="5">
    <source>
        <dbReference type="ARBA" id="ARBA00023040"/>
    </source>
</evidence>
<keyword evidence="8" id="KW-0807">Transducer</keyword>
<evidence type="ECO:0000259" key="10">
    <source>
        <dbReference type="PROSITE" id="PS50262"/>
    </source>
</evidence>
<keyword evidence="5" id="KW-0297">G-protein coupled receptor</keyword>
<reference evidence="13" key="1">
    <citation type="submission" date="2021-02" db="EMBL/GenBank/DDBJ databases">
        <authorList>
            <person name="Nowell W R."/>
        </authorList>
    </citation>
    <scope>NUCLEOTIDE SEQUENCE</scope>
</reference>
<evidence type="ECO:0000256" key="7">
    <source>
        <dbReference type="ARBA" id="ARBA00023170"/>
    </source>
</evidence>
<feature type="transmembrane region" description="Helical" evidence="9">
    <location>
        <begin position="79"/>
        <end position="104"/>
    </location>
</feature>
<dbReference type="PANTHER" id="PTHR24228:SF59">
    <property type="entry name" value="NEUROPEPTIDE RECEPTOR 15"/>
    <property type="match status" value="1"/>
</dbReference>
<dbReference type="GO" id="GO:0005886">
    <property type="term" value="C:plasma membrane"/>
    <property type="evidence" value="ECO:0007669"/>
    <property type="project" value="UniProtKB-SubCell"/>
</dbReference>
<keyword evidence="2" id="KW-1003">Cell membrane</keyword>
<feature type="transmembrane region" description="Helical" evidence="9">
    <location>
        <begin position="224"/>
        <end position="243"/>
    </location>
</feature>
<dbReference type="Gene3D" id="1.20.1070.10">
    <property type="entry name" value="Rhodopsin 7-helix transmembrane proteins"/>
    <property type="match status" value="1"/>
</dbReference>
<keyword evidence="7" id="KW-0675">Receptor</keyword>
<dbReference type="AlphaFoldDB" id="A0A819E600"/>
<dbReference type="PROSITE" id="PS50262">
    <property type="entry name" value="G_PROTEIN_RECEP_F1_2"/>
    <property type="match status" value="1"/>
</dbReference>
<evidence type="ECO:0000313" key="12">
    <source>
        <dbReference type="EMBL" id="CAF3503384.1"/>
    </source>
</evidence>
<evidence type="ECO:0000256" key="8">
    <source>
        <dbReference type="ARBA" id="ARBA00023224"/>
    </source>
</evidence>
<evidence type="ECO:0000256" key="3">
    <source>
        <dbReference type="ARBA" id="ARBA00022692"/>
    </source>
</evidence>
<dbReference type="OrthoDB" id="10046873at2759"/>
<sequence length="313" mass="37949">MDIDVLFRIIKFWIYLILLIPSIICSLIVLCYLLFDRNLHRALHNHIIIILLLICLICQVTIYPWMLYFYNNHIYWPRSYIFCSIWGFIDWGLYITQIILFAWASIERHILIFHDRWLSTRRKRIFIHYLPPILLLLYCFICYGIVYFFPFCANFINYYAAACIVCCTYNNNVFSLWETIVNQILPHLIIIIFSIALILRALWQNHRAHQQIQWRKHRRMTIQLLSISFLYLIFSFPNTFMIFLYLCGLPSNTSGDVKKYVEFFSDFIILLFPFVCILPLSKLRNKIRKILLCRKRRQTRFIRPETLTLRQTK</sequence>
<feature type="transmembrane region" description="Helical" evidence="9">
    <location>
        <begin position="12"/>
        <end position="35"/>
    </location>
</feature>
<protein>
    <recommendedName>
        <fullName evidence="10">G-protein coupled receptors family 1 profile domain-containing protein</fullName>
    </recommendedName>
</protein>
<evidence type="ECO:0000256" key="2">
    <source>
        <dbReference type="ARBA" id="ARBA00022475"/>
    </source>
</evidence>
<evidence type="ECO:0000256" key="4">
    <source>
        <dbReference type="ARBA" id="ARBA00022989"/>
    </source>
</evidence>
<feature type="domain" description="G-protein coupled receptors family 1 profile" evidence="10">
    <location>
        <begin position="25"/>
        <end position="276"/>
    </location>
</feature>
<dbReference type="EMBL" id="CAJNON010001242">
    <property type="protein sequence ID" value="CAF1444283.1"/>
    <property type="molecule type" value="Genomic_DNA"/>
</dbReference>
<comment type="subcellular location">
    <subcellularLocation>
        <location evidence="1">Cell membrane</location>
        <topology evidence="1">Multi-pass membrane protein</topology>
    </subcellularLocation>
</comment>
<dbReference type="EMBL" id="CAJOAY010000040">
    <property type="protein sequence ID" value="CAF3503384.1"/>
    <property type="molecule type" value="Genomic_DNA"/>
</dbReference>
<dbReference type="GO" id="GO:0004930">
    <property type="term" value="F:G protein-coupled receptor activity"/>
    <property type="evidence" value="ECO:0007669"/>
    <property type="project" value="UniProtKB-KW"/>
</dbReference>
<evidence type="ECO:0000256" key="6">
    <source>
        <dbReference type="ARBA" id="ARBA00023136"/>
    </source>
</evidence>
<dbReference type="Proteomes" id="UP000663891">
    <property type="component" value="Unassembled WGS sequence"/>
</dbReference>
<dbReference type="PANTHER" id="PTHR24228">
    <property type="entry name" value="B2 BRADYKININ RECEPTOR/ANGIOTENSIN II RECEPTOR"/>
    <property type="match status" value="1"/>
</dbReference>
<keyword evidence="6 9" id="KW-0472">Membrane</keyword>
<organism evidence="13 14">
    <name type="scientific">Adineta steineri</name>
    <dbReference type="NCBI Taxonomy" id="433720"/>
    <lineage>
        <taxon>Eukaryota</taxon>
        <taxon>Metazoa</taxon>
        <taxon>Spiralia</taxon>
        <taxon>Gnathifera</taxon>
        <taxon>Rotifera</taxon>
        <taxon>Eurotatoria</taxon>
        <taxon>Bdelloidea</taxon>
        <taxon>Adinetida</taxon>
        <taxon>Adinetidae</taxon>
        <taxon>Adineta</taxon>
    </lineage>
</organism>
<gene>
    <name evidence="12" type="ORF">OKA104_LOCUS1626</name>
    <name evidence="13" type="ORF">OXD698_LOCUS20925</name>
    <name evidence="11" type="ORF">VCS650_LOCUS39079</name>
</gene>
<evidence type="ECO:0000256" key="1">
    <source>
        <dbReference type="ARBA" id="ARBA00004651"/>
    </source>
</evidence>
<keyword evidence="3 9" id="KW-0812">Transmembrane</keyword>
<dbReference type="Proteomes" id="UP000663844">
    <property type="component" value="Unassembled WGS sequence"/>
</dbReference>
<dbReference type="EMBL" id="CAJOAZ010001692">
    <property type="protein sequence ID" value="CAF3845008.1"/>
    <property type="molecule type" value="Genomic_DNA"/>
</dbReference>
<dbReference type="Pfam" id="PF00001">
    <property type="entry name" value="7tm_1"/>
    <property type="match status" value="1"/>
</dbReference>
<dbReference type="Proteomes" id="UP000663881">
    <property type="component" value="Unassembled WGS sequence"/>
</dbReference>
<name>A0A819E600_9BILA</name>
<evidence type="ECO:0000313" key="14">
    <source>
        <dbReference type="Proteomes" id="UP000663844"/>
    </source>
</evidence>
<dbReference type="SUPFAM" id="SSF81321">
    <property type="entry name" value="Family A G protein-coupled receptor-like"/>
    <property type="match status" value="1"/>
</dbReference>
<feature type="transmembrane region" description="Helical" evidence="9">
    <location>
        <begin position="184"/>
        <end position="203"/>
    </location>
</feature>
<feature type="transmembrane region" description="Helical" evidence="9">
    <location>
        <begin position="263"/>
        <end position="281"/>
    </location>
</feature>
<dbReference type="InterPro" id="IPR000276">
    <property type="entry name" value="GPCR_Rhodpsn"/>
</dbReference>
<proteinExistence type="predicted"/>
<dbReference type="InterPro" id="IPR017452">
    <property type="entry name" value="GPCR_Rhodpsn_7TM"/>
</dbReference>
<feature type="transmembrane region" description="Helical" evidence="9">
    <location>
        <begin position="47"/>
        <end position="67"/>
    </location>
</feature>
<evidence type="ECO:0000313" key="13">
    <source>
        <dbReference type="EMBL" id="CAF3845008.1"/>
    </source>
</evidence>
<comment type="caution">
    <text evidence="13">The sequence shown here is derived from an EMBL/GenBank/DDBJ whole genome shotgun (WGS) entry which is preliminary data.</text>
</comment>
<evidence type="ECO:0000313" key="11">
    <source>
        <dbReference type="EMBL" id="CAF1444283.1"/>
    </source>
</evidence>
<keyword evidence="4 9" id="KW-1133">Transmembrane helix</keyword>
<accession>A0A819E600</accession>
<feature type="transmembrane region" description="Helical" evidence="9">
    <location>
        <begin position="125"/>
        <end position="149"/>
    </location>
</feature>